<keyword evidence="9 11" id="KW-0472">Membrane</keyword>
<reference evidence="12 13" key="1">
    <citation type="journal article" date="2012" name="J. Bacteriol.">
        <title>Genome sequences for six rhodanobacter strains, isolated from soils and the terrestrial subsurface, with variable denitrification capabilities.</title>
        <authorList>
            <person name="Kostka J.E."/>
            <person name="Green S.J."/>
            <person name="Rishishwar L."/>
            <person name="Prakash O."/>
            <person name="Katz L.S."/>
            <person name="Marino-Ramirez L."/>
            <person name="Jordan I.K."/>
            <person name="Munk C."/>
            <person name="Ivanova N."/>
            <person name="Mikhailova N."/>
            <person name="Watson D.B."/>
            <person name="Brown S.D."/>
            <person name="Palumbo A.V."/>
            <person name="Brooks S.C."/>
        </authorList>
    </citation>
    <scope>NUCLEOTIDE SEQUENCE [LARGE SCALE GENOMIC DNA]</scope>
    <source>
        <strain evidence="13">Jip2T</strain>
    </source>
</reference>
<keyword evidence="4" id="KW-0813">Transport</keyword>
<comment type="similarity">
    <text evidence="2">Belongs to the GSP N family.</text>
</comment>
<keyword evidence="7 11" id="KW-0812">Transmembrane</keyword>
<gene>
    <name evidence="12" type="ORF">UU9_12133</name>
</gene>
<dbReference type="OrthoDB" id="7055751at2"/>
<evidence type="ECO:0000256" key="2">
    <source>
        <dbReference type="ARBA" id="ARBA00007208"/>
    </source>
</evidence>
<evidence type="ECO:0000256" key="3">
    <source>
        <dbReference type="ARBA" id="ARBA00021563"/>
    </source>
</evidence>
<dbReference type="Proteomes" id="UP000004210">
    <property type="component" value="Unassembled WGS sequence"/>
</dbReference>
<evidence type="ECO:0000256" key="4">
    <source>
        <dbReference type="ARBA" id="ARBA00022448"/>
    </source>
</evidence>
<dbReference type="AlphaFoldDB" id="I4VMQ5"/>
<evidence type="ECO:0000256" key="1">
    <source>
        <dbReference type="ARBA" id="ARBA00004533"/>
    </source>
</evidence>
<dbReference type="STRING" id="1163408.UU9_12133"/>
<keyword evidence="6" id="KW-0997">Cell inner membrane</keyword>
<evidence type="ECO:0000256" key="10">
    <source>
        <dbReference type="ARBA" id="ARBA00030772"/>
    </source>
</evidence>
<dbReference type="EMBL" id="AJXU01000051">
    <property type="protein sequence ID" value="EIL88496.1"/>
    <property type="molecule type" value="Genomic_DNA"/>
</dbReference>
<keyword evidence="8" id="KW-0653">Protein transport</keyword>
<dbReference type="Pfam" id="PF01203">
    <property type="entry name" value="T2SSN"/>
    <property type="match status" value="1"/>
</dbReference>
<evidence type="ECO:0000256" key="5">
    <source>
        <dbReference type="ARBA" id="ARBA00022475"/>
    </source>
</evidence>
<evidence type="ECO:0000256" key="11">
    <source>
        <dbReference type="SAM" id="Phobius"/>
    </source>
</evidence>
<dbReference type="RefSeq" id="WP_007082056.1">
    <property type="nucleotide sequence ID" value="NZ_AJXU01000051.1"/>
</dbReference>
<keyword evidence="5" id="KW-1003">Cell membrane</keyword>
<evidence type="ECO:0000256" key="6">
    <source>
        <dbReference type="ARBA" id="ARBA00022519"/>
    </source>
</evidence>
<keyword evidence="13" id="KW-1185">Reference proteome</keyword>
<evidence type="ECO:0000256" key="9">
    <source>
        <dbReference type="ARBA" id="ARBA00023136"/>
    </source>
</evidence>
<organism evidence="12 13">
    <name type="scientific">Rhodanobacter fulvus Jip2</name>
    <dbReference type="NCBI Taxonomy" id="1163408"/>
    <lineage>
        <taxon>Bacteria</taxon>
        <taxon>Pseudomonadati</taxon>
        <taxon>Pseudomonadota</taxon>
        <taxon>Gammaproteobacteria</taxon>
        <taxon>Lysobacterales</taxon>
        <taxon>Rhodanobacteraceae</taxon>
        <taxon>Rhodanobacter</taxon>
    </lineage>
</organism>
<comment type="caution">
    <text evidence="12">The sequence shown here is derived from an EMBL/GenBank/DDBJ whole genome shotgun (WGS) entry which is preliminary data.</text>
</comment>
<dbReference type="PATRIC" id="fig|1163408.3.peg.2476"/>
<evidence type="ECO:0000256" key="8">
    <source>
        <dbReference type="ARBA" id="ARBA00022927"/>
    </source>
</evidence>
<evidence type="ECO:0000313" key="12">
    <source>
        <dbReference type="EMBL" id="EIL88496.1"/>
    </source>
</evidence>
<sequence>MKRLRTWRNGIVSGSVVLAAYGVFLIMLAPATLVDRGLQRATHGVLRLAQAQGTLWSGSGRLEIRDPTRHVGIGKAVSWVLQPRSLWRGRLDYQVSIDHAADFPLHLSVQGIDVAGANFSMPAAALGLAVPRMAPLGLRGDVVVRIARFKRAGDAVSADAVVTWKDASSALTTVAPLGTYELRVDSVAGALNTSLRTHSGPLQLRGSGSWRGGTPPEYSVTARVDTSHKAQLAPLLRLIAIERGNGDFALQFGPPLGNVSPRGTSKSR</sequence>
<dbReference type="GO" id="GO:0015628">
    <property type="term" value="P:protein secretion by the type II secretion system"/>
    <property type="evidence" value="ECO:0007669"/>
    <property type="project" value="InterPro"/>
</dbReference>
<comment type="subcellular location">
    <subcellularLocation>
        <location evidence="1">Cell inner membrane</location>
    </subcellularLocation>
</comment>
<feature type="transmembrane region" description="Helical" evidence="11">
    <location>
        <begin position="12"/>
        <end position="33"/>
    </location>
</feature>
<evidence type="ECO:0000313" key="13">
    <source>
        <dbReference type="Proteomes" id="UP000004210"/>
    </source>
</evidence>
<protein>
    <recommendedName>
        <fullName evidence="3">Type II secretion system protein N</fullName>
    </recommendedName>
    <alternativeName>
        <fullName evidence="10">General secretion pathway protein N</fullName>
    </alternativeName>
</protein>
<keyword evidence="11" id="KW-1133">Transmembrane helix</keyword>
<dbReference type="GO" id="GO:0005886">
    <property type="term" value="C:plasma membrane"/>
    <property type="evidence" value="ECO:0007669"/>
    <property type="project" value="UniProtKB-SubCell"/>
</dbReference>
<dbReference type="GO" id="GO:0015627">
    <property type="term" value="C:type II protein secretion system complex"/>
    <property type="evidence" value="ECO:0007669"/>
    <property type="project" value="InterPro"/>
</dbReference>
<accession>I4VMQ5</accession>
<evidence type="ECO:0000256" key="7">
    <source>
        <dbReference type="ARBA" id="ARBA00022692"/>
    </source>
</evidence>
<dbReference type="InterPro" id="IPR022792">
    <property type="entry name" value="T2SS_protein-GspN"/>
</dbReference>
<proteinExistence type="inferred from homology"/>
<name>I4VMQ5_9GAMM</name>